<keyword evidence="3" id="KW-1185">Reference proteome</keyword>
<proteinExistence type="predicted"/>
<reference evidence="2 3" key="1">
    <citation type="submission" date="2016-02" db="EMBL/GenBank/DDBJ databases">
        <title>Genome analysis of coral dinoflagellate symbionts highlights evolutionary adaptations to a symbiotic lifestyle.</title>
        <authorList>
            <person name="Aranda M."/>
            <person name="Li Y."/>
            <person name="Liew Y.J."/>
            <person name="Baumgarten S."/>
            <person name="Simakov O."/>
            <person name="Wilson M."/>
            <person name="Piel J."/>
            <person name="Ashoor H."/>
            <person name="Bougouffa S."/>
            <person name="Bajic V.B."/>
            <person name="Ryu T."/>
            <person name="Ravasi T."/>
            <person name="Bayer T."/>
            <person name="Micklem G."/>
            <person name="Kim H."/>
            <person name="Bhak J."/>
            <person name="Lajeunesse T.C."/>
            <person name="Voolstra C.R."/>
        </authorList>
    </citation>
    <scope>NUCLEOTIDE SEQUENCE [LARGE SCALE GENOMIC DNA]</scope>
    <source>
        <strain evidence="2 3">CCMP2467</strain>
    </source>
</reference>
<feature type="region of interest" description="Disordered" evidence="1">
    <location>
        <begin position="1"/>
        <end position="30"/>
    </location>
</feature>
<dbReference type="AlphaFoldDB" id="A0A1Q9CPH7"/>
<organism evidence="2 3">
    <name type="scientific">Symbiodinium microadriaticum</name>
    <name type="common">Dinoflagellate</name>
    <name type="synonym">Zooxanthella microadriatica</name>
    <dbReference type="NCBI Taxonomy" id="2951"/>
    <lineage>
        <taxon>Eukaryota</taxon>
        <taxon>Sar</taxon>
        <taxon>Alveolata</taxon>
        <taxon>Dinophyceae</taxon>
        <taxon>Suessiales</taxon>
        <taxon>Symbiodiniaceae</taxon>
        <taxon>Symbiodinium</taxon>
    </lineage>
</organism>
<accession>A0A1Q9CPH7</accession>
<sequence length="303" mass="34119">MRQPRDASEVSYEQEKREGPTPVRVERENNWKQKQKKQCLALQILHQLAGKDFANKRLLEARRIGEMGGVEAIIEAILKDTAAAASSTTSGLAVQNVDNVRPLRPAENGEKRCYVKKNGLYQAYLWNPATKASTWQSTDYGGFSKTIRLSSLQDEGDCTGVFLAAKHDLFVLPHRDSMHKLHREECLATQDVPQISLAKKQILLLLKFEKAPWKTGAFGRRLNEAKQTVAQVVDLVAAAMEAHPYSLKLREFGELPGPRLWLRNCGRRSLSAPKRIEERDAEHEAERAAEHAKSRASEAKLED</sequence>
<name>A0A1Q9CPH7_SYMMI</name>
<comment type="caution">
    <text evidence="2">The sequence shown here is derived from an EMBL/GenBank/DDBJ whole genome shotgun (WGS) entry which is preliminary data.</text>
</comment>
<feature type="region of interest" description="Disordered" evidence="1">
    <location>
        <begin position="272"/>
        <end position="303"/>
    </location>
</feature>
<evidence type="ECO:0000313" key="3">
    <source>
        <dbReference type="Proteomes" id="UP000186817"/>
    </source>
</evidence>
<evidence type="ECO:0000313" key="2">
    <source>
        <dbReference type="EMBL" id="OLP84843.1"/>
    </source>
</evidence>
<gene>
    <name evidence="2" type="ORF">AK812_SmicGene34237</name>
</gene>
<dbReference type="EMBL" id="LSRX01001014">
    <property type="protein sequence ID" value="OLP84843.1"/>
    <property type="molecule type" value="Genomic_DNA"/>
</dbReference>
<evidence type="ECO:0000256" key="1">
    <source>
        <dbReference type="SAM" id="MobiDB-lite"/>
    </source>
</evidence>
<dbReference type="Proteomes" id="UP000186817">
    <property type="component" value="Unassembled WGS sequence"/>
</dbReference>
<feature type="compositionally biased region" description="Basic and acidic residues" evidence="1">
    <location>
        <begin position="274"/>
        <end position="303"/>
    </location>
</feature>
<protein>
    <submittedName>
        <fullName evidence="2">Uncharacterized protein</fullName>
    </submittedName>
</protein>